<comment type="caution">
    <text evidence="3">The sequence shown here is derived from an EMBL/GenBank/DDBJ whole genome shotgun (WGS) entry which is preliminary data.</text>
</comment>
<dbReference type="GO" id="GO:0016787">
    <property type="term" value="F:hydrolase activity"/>
    <property type="evidence" value="ECO:0007669"/>
    <property type="project" value="UniProtKB-KW"/>
</dbReference>
<dbReference type="AlphaFoldDB" id="A0A9P7ZQ31"/>
<dbReference type="Proteomes" id="UP000887229">
    <property type="component" value="Unassembled WGS sequence"/>
</dbReference>
<dbReference type="SUPFAM" id="SSF53474">
    <property type="entry name" value="alpha/beta-Hydrolases"/>
    <property type="match status" value="1"/>
</dbReference>
<dbReference type="PANTHER" id="PTHR22946">
    <property type="entry name" value="DIENELACTONE HYDROLASE DOMAIN-CONTAINING PROTEIN-RELATED"/>
    <property type="match status" value="1"/>
</dbReference>
<dbReference type="EMBL" id="MU251250">
    <property type="protein sequence ID" value="KAG9255722.1"/>
    <property type="molecule type" value="Genomic_DNA"/>
</dbReference>
<dbReference type="InterPro" id="IPR000073">
    <property type="entry name" value="AB_hydrolase_1"/>
</dbReference>
<sequence>MTLLKDKTTAYATRGLPPAPSVSMKTIPMAGLLVDAYGLEELKPEVPVTCLWLLHPRTRNRARMSDIACRVVQSYNESSSSSAQGLIALAFDMPNHGTRLVSELGNKAWKDGNSKHALDMMGMVRGGKGDMSALMDVVGGYLTRDIGGHVVLGWSLGGHAAWEAWIGEPRVKAGVVVVGCPDFMGLMGDRAKRSDLDCGENFLGSQYFPRDLILVCEAHDPKGILFGTAALPSLPLSPEEKTRLRETLQSRGCLQGKKLLLCSGADDRLVPHRNSKRMVQILKELEIDVDDRVYEGVGHAFSADMVQDAVAFLVQAVADGAQQNSRL</sequence>
<proteinExistence type="inferred from homology"/>
<dbReference type="InterPro" id="IPR029058">
    <property type="entry name" value="AB_hydrolase_fold"/>
</dbReference>
<dbReference type="Pfam" id="PF12697">
    <property type="entry name" value="Abhydrolase_6"/>
    <property type="match status" value="1"/>
</dbReference>
<feature type="domain" description="AB hydrolase-1" evidence="2">
    <location>
        <begin position="83"/>
        <end position="305"/>
    </location>
</feature>
<keyword evidence="3" id="KW-0378">Hydrolase</keyword>
<evidence type="ECO:0000313" key="3">
    <source>
        <dbReference type="EMBL" id="KAG9255722.1"/>
    </source>
</evidence>
<evidence type="ECO:0000256" key="1">
    <source>
        <dbReference type="ARBA" id="ARBA00038115"/>
    </source>
</evidence>
<accession>A0A9P7ZQ31</accession>
<organism evidence="3 4">
    <name type="scientific">Emericellopsis atlantica</name>
    <dbReference type="NCBI Taxonomy" id="2614577"/>
    <lineage>
        <taxon>Eukaryota</taxon>
        <taxon>Fungi</taxon>
        <taxon>Dikarya</taxon>
        <taxon>Ascomycota</taxon>
        <taxon>Pezizomycotina</taxon>
        <taxon>Sordariomycetes</taxon>
        <taxon>Hypocreomycetidae</taxon>
        <taxon>Hypocreales</taxon>
        <taxon>Bionectriaceae</taxon>
        <taxon>Emericellopsis</taxon>
    </lineage>
</organism>
<dbReference type="RefSeq" id="XP_046119646.1">
    <property type="nucleotide sequence ID" value="XM_046261113.1"/>
</dbReference>
<gene>
    <name evidence="3" type="ORF">F5Z01DRAFT_619835</name>
</gene>
<dbReference type="GeneID" id="70292016"/>
<name>A0A9P7ZQ31_9HYPO</name>
<dbReference type="OrthoDB" id="2152248at2759"/>
<comment type="similarity">
    <text evidence="1">Belongs to the AB hydrolase superfamily. FUS2 hydrolase family.</text>
</comment>
<keyword evidence="4" id="KW-1185">Reference proteome</keyword>
<dbReference type="PANTHER" id="PTHR22946:SF0">
    <property type="entry name" value="DIENELACTONE HYDROLASE DOMAIN-CONTAINING PROTEIN"/>
    <property type="match status" value="1"/>
</dbReference>
<dbReference type="Gene3D" id="3.40.50.1820">
    <property type="entry name" value="alpha/beta hydrolase"/>
    <property type="match status" value="1"/>
</dbReference>
<evidence type="ECO:0000259" key="2">
    <source>
        <dbReference type="Pfam" id="PF12697"/>
    </source>
</evidence>
<evidence type="ECO:0000313" key="4">
    <source>
        <dbReference type="Proteomes" id="UP000887229"/>
    </source>
</evidence>
<protein>
    <submittedName>
        <fullName evidence="3">Alpha/Beta hydrolase protein</fullName>
    </submittedName>
</protein>
<reference evidence="3" key="1">
    <citation type="journal article" date="2021" name="IMA Fungus">
        <title>Genomic characterization of three marine fungi, including Emericellopsis atlantica sp. nov. with signatures of a generalist lifestyle and marine biomass degradation.</title>
        <authorList>
            <person name="Hagestad O.C."/>
            <person name="Hou L."/>
            <person name="Andersen J.H."/>
            <person name="Hansen E.H."/>
            <person name="Altermark B."/>
            <person name="Li C."/>
            <person name="Kuhnert E."/>
            <person name="Cox R.J."/>
            <person name="Crous P.W."/>
            <person name="Spatafora J.W."/>
            <person name="Lail K."/>
            <person name="Amirebrahimi M."/>
            <person name="Lipzen A."/>
            <person name="Pangilinan J."/>
            <person name="Andreopoulos W."/>
            <person name="Hayes R.D."/>
            <person name="Ng V."/>
            <person name="Grigoriev I.V."/>
            <person name="Jackson S.A."/>
            <person name="Sutton T.D.S."/>
            <person name="Dobson A.D.W."/>
            <person name="Rama T."/>
        </authorList>
    </citation>
    <scope>NUCLEOTIDE SEQUENCE</scope>
    <source>
        <strain evidence="3">TS7</strain>
    </source>
</reference>
<dbReference type="InterPro" id="IPR050261">
    <property type="entry name" value="FrsA_esterase"/>
</dbReference>